<organism evidence="13 16">
    <name type="scientific">Carlito syrichta</name>
    <name type="common">Philippine tarsier</name>
    <name type="synonym">Tarsius syrichta</name>
    <dbReference type="NCBI Taxonomy" id="1868482"/>
    <lineage>
        <taxon>Eukaryota</taxon>
        <taxon>Metazoa</taxon>
        <taxon>Chordata</taxon>
        <taxon>Craniata</taxon>
        <taxon>Vertebrata</taxon>
        <taxon>Euteleostomi</taxon>
        <taxon>Mammalia</taxon>
        <taxon>Eutheria</taxon>
        <taxon>Euarchontoglires</taxon>
        <taxon>Primates</taxon>
        <taxon>Haplorrhini</taxon>
        <taxon>Tarsiiformes</taxon>
        <taxon>Tarsiidae</taxon>
        <taxon>Carlito</taxon>
    </lineage>
</organism>
<protein>
    <recommendedName>
        <fullName evidence="8">Clusterin</fullName>
    </recommendedName>
</protein>
<dbReference type="GO" id="GO:0051787">
    <property type="term" value="F:misfolded protein binding"/>
    <property type="evidence" value="ECO:0007669"/>
    <property type="project" value="TreeGrafter"/>
</dbReference>
<keyword evidence="3" id="KW-0964">Secreted</keyword>
<dbReference type="RefSeq" id="XP_008070408.1">
    <property type="nucleotide sequence ID" value="XM_008072217.1"/>
</dbReference>
<evidence type="ECO:0000256" key="2">
    <source>
        <dbReference type="ARBA" id="ARBA00010069"/>
    </source>
</evidence>
<dbReference type="STRING" id="1868482.ENSTSYP00000010760"/>
<dbReference type="AlphaFoldDB" id="A0A1U7UDR4"/>
<dbReference type="InterPro" id="IPR016015">
    <property type="entry name" value="Clusterin_C"/>
</dbReference>
<dbReference type="GO" id="GO:0005615">
    <property type="term" value="C:extracellular space"/>
    <property type="evidence" value="ECO:0007669"/>
    <property type="project" value="TreeGrafter"/>
</dbReference>
<feature type="domain" description="Clusterin C-terminal" evidence="12">
    <location>
        <begin position="238"/>
        <end position="459"/>
    </location>
</feature>
<evidence type="ECO:0000256" key="10">
    <source>
        <dbReference type="SAM" id="SignalP"/>
    </source>
</evidence>
<dbReference type="SMART" id="SM00030">
    <property type="entry name" value="CLb"/>
    <property type="match status" value="1"/>
</dbReference>
<evidence type="ECO:0000313" key="15">
    <source>
        <dbReference type="RefSeq" id="XP_008070408.1"/>
    </source>
</evidence>
<evidence type="ECO:0000256" key="7">
    <source>
        <dbReference type="ARBA" id="ARBA00023180"/>
    </source>
</evidence>
<keyword evidence="6" id="KW-1015">Disulfide bond</keyword>
<dbReference type="OrthoDB" id="9894485at2759"/>
<evidence type="ECO:0000259" key="12">
    <source>
        <dbReference type="SMART" id="SM00035"/>
    </source>
</evidence>
<dbReference type="PANTHER" id="PTHR10970:SF2">
    <property type="entry name" value="CLUSTERIN-LIKE PROTEIN 1"/>
    <property type="match status" value="1"/>
</dbReference>
<evidence type="ECO:0000256" key="5">
    <source>
        <dbReference type="ARBA" id="ARBA00023054"/>
    </source>
</evidence>
<dbReference type="CTD" id="27098"/>
<feature type="coiled-coil region" evidence="9">
    <location>
        <begin position="56"/>
        <end position="104"/>
    </location>
</feature>
<comment type="subcellular location">
    <subcellularLocation>
        <location evidence="1">Secreted</location>
    </subcellularLocation>
</comment>
<dbReference type="SMART" id="SM00035">
    <property type="entry name" value="CLa"/>
    <property type="match status" value="1"/>
</dbReference>
<dbReference type="InterPro" id="IPR016014">
    <property type="entry name" value="Clusterin_N"/>
</dbReference>
<dbReference type="GO" id="GO:0005634">
    <property type="term" value="C:nucleus"/>
    <property type="evidence" value="ECO:0007669"/>
    <property type="project" value="TreeGrafter"/>
</dbReference>
<dbReference type="OMA" id="YLSEDCP"/>
<comment type="similarity">
    <text evidence="2 8">Belongs to the clusterin family.</text>
</comment>
<feature type="chain" id="PRO_5010665057" description="Clusterin" evidence="10">
    <location>
        <begin position="21"/>
        <end position="465"/>
    </location>
</feature>
<name>A0A1U7UDR4_CARSF</name>
<evidence type="ECO:0000256" key="4">
    <source>
        <dbReference type="ARBA" id="ARBA00022729"/>
    </source>
</evidence>
<dbReference type="Pfam" id="PF01093">
    <property type="entry name" value="Clusterin"/>
    <property type="match status" value="1"/>
</dbReference>
<dbReference type="RefSeq" id="XP_008070409.1">
    <property type="nucleotide sequence ID" value="XM_008072218.1"/>
</dbReference>
<evidence type="ECO:0000313" key="13">
    <source>
        <dbReference type="Proteomes" id="UP000189704"/>
    </source>
</evidence>
<feature type="signal peptide" evidence="10">
    <location>
        <begin position="1"/>
        <end position="20"/>
    </location>
</feature>
<dbReference type="Proteomes" id="UP000189704">
    <property type="component" value="Unplaced"/>
</dbReference>
<feature type="domain" description="Clusterin N-terminal" evidence="11">
    <location>
        <begin position="26"/>
        <end position="237"/>
    </location>
</feature>
<sequence>MKPPLLVFIVYLLWLKDCHCAPTWKDKTAINGNLKSFSEAGEIDGDEEVKKALIGVKQMKITMERKEEEHTNLMKTLKKCREEKQEALKLLNEVQEHLEEGERLCQVSLADSWDECRSCLESNCMRYYTTCQPSWSSVKNTIEQFFRKIHQFLFSFHEDNEKDLPYNKKFIEEDAQLTEMEAVFNQLAVDVTSLFNRSFNIFKQMQQEFDQAFQSYFMSDTDSNGPYSFPALSKEPTKKADLVQSWDLPDFFQLFRNFSLSIYESVSETITKTLNAIEDLPKQDKDSDHGGLMSKMSPVQDRELCGELGQNLSGCFEFHKRCQKCQDYLSEDCPDVAELHTELDEALRLVNVSSQQYAQILQMTQNHLEDTAYLMGKMREQFGWVSELASQTSETEGIFNSLKVVPSVHEGNFSKQDEAITDLSILPSSNLTLKIPAEESAENSNFISYVVAKTLEHIKEHFKTW</sequence>
<proteinExistence type="inferred from homology"/>
<evidence type="ECO:0000256" key="8">
    <source>
        <dbReference type="RuleBase" id="RU000629"/>
    </source>
</evidence>
<evidence type="ECO:0000313" key="16">
    <source>
        <dbReference type="RefSeq" id="XP_008070409.1"/>
    </source>
</evidence>
<accession>A0A1U7UDR4</accession>
<dbReference type="KEGG" id="csyr:103274780"/>
<reference evidence="14 15" key="1">
    <citation type="submission" date="2025-04" db="UniProtKB">
        <authorList>
            <consortium name="RefSeq"/>
        </authorList>
    </citation>
    <scope>IDENTIFICATION</scope>
</reference>
<dbReference type="InterPro" id="IPR000753">
    <property type="entry name" value="Clusterin-like"/>
</dbReference>
<keyword evidence="4 10" id="KW-0732">Signal</keyword>
<keyword evidence="7" id="KW-0325">Glycoprotein</keyword>
<keyword evidence="13" id="KW-1185">Reference proteome</keyword>
<dbReference type="PANTHER" id="PTHR10970">
    <property type="entry name" value="CLUSTERIN"/>
    <property type="match status" value="1"/>
</dbReference>
<evidence type="ECO:0000259" key="11">
    <source>
        <dbReference type="SMART" id="SM00030"/>
    </source>
</evidence>
<evidence type="ECO:0000256" key="6">
    <source>
        <dbReference type="ARBA" id="ARBA00023157"/>
    </source>
</evidence>
<keyword evidence="5 9" id="KW-0175">Coiled coil</keyword>
<evidence type="ECO:0000256" key="9">
    <source>
        <dbReference type="SAM" id="Coils"/>
    </source>
</evidence>
<evidence type="ECO:0000313" key="14">
    <source>
        <dbReference type="RefSeq" id="XP_008070407.1"/>
    </source>
</evidence>
<gene>
    <name evidence="14 15 16" type="primary">CLUL1</name>
</gene>
<dbReference type="RefSeq" id="XP_008070407.1">
    <property type="nucleotide sequence ID" value="XM_008072216.1"/>
</dbReference>
<evidence type="ECO:0000256" key="1">
    <source>
        <dbReference type="ARBA" id="ARBA00004613"/>
    </source>
</evidence>
<evidence type="ECO:0000256" key="3">
    <source>
        <dbReference type="ARBA" id="ARBA00022525"/>
    </source>
</evidence>
<dbReference type="GeneID" id="103274780"/>